<feature type="transmembrane region" description="Helical" evidence="8">
    <location>
        <begin position="105"/>
        <end position="123"/>
    </location>
</feature>
<proteinExistence type="predicted"/>
<dbReference type="KEGG" id="pam:PANA_2876"/>
<evidence type="ECO:0000256" key="1">
    <source>
        <dbReference type="ARBA" id="ARBA00004429"/>
    </source>
</evidence>
<dbReference type="PANTHER" id="PTHR23522">
    <property type="entry name" value="BLL5896 PROTEIN"/>
    <property type="match status" value="1"/>
</dbReference>
<feature type="transmembrane region" description="Helical" evidence="8">
    <location>
        <begin position="305"/>
        <end position="329"/>
    </location>
</feature>
<evidence type="ECO:0000256" key="7">
    <source>
        <dbReference type="ARBA" id="ARBA00023136"/>
    </source>
</evidence>
<feature type="transmembrane region" description="Helical" evidence="8">
    <location>
        <begin position="51"/>
        <end position="70"/>
    </location>
</feature>
<feature type="transmembrane region" description="Helical" evidence="8">
    <location>
        <begin position="21"/>
        <end position="39"/>
    </location>
</feature>
<dbReference type="InterPro" id="IPR024989">
    <property type="entry name" value="MFS_assoc_dom"/>
</dbReference>
<keyword evidence="6 8" id="KW-1133">Transmembrane helix</keyword>
<feature type="transmembrane region" description="Helical" evidence="8">
    <location>
        <begin position="82"/>
        <end position="99"/>
    </location>
</feature>
<gene>
    <name evidence="10" type="primary">hcaT</name>
    <name evidence="10" type="ordered locus">PANA_2876</name>
</gene>
<feature type="transmembrane region" description="Helical" evidence="8">
    <location>
        <begin position="282"/>
        <end position="299"/>
    </location>
</feature>
<evidence type="ECO:0000313" key="10">
    <source>
        <dbReference type="EMBL" id="ADD78043.1"/>
    </source>
</evidence>
<feature type="transmembrane region" description="Helical" evidence="8">
    <location>
        <begin position="341"/>
        <end position="363"/>
    </location>
</feature>
<feature type="domain" description="Major facilitator superfamily associated" evidence="9">
    <location>
        <begin position="19"/>
        <end position="371"/>
    </location>
</feature>
<dbReference type="Pfam" id="PF12832">
    <property type="entry name" value="MFS_1_like"/>
    <property type="match status" value="1"/>
</dbReference>
<keyword evidence="3" id="KW-1003">Cell membrane</keyword>
<dbReference type="InterPro" id="IPR026032">
    <property type="entry name" value="HcaT-like"/>
</dbReference>
<evidence type="ECO:0000259" key="9">
    <source>
        <dbReference type="Pfam" id="PF12832"/>
    </source>
</evidence>
<feature type="transmembrane region" description="Helical" evidence="8">
    <location>
        <begin position="369"/>
        <end position="386"/>
    </location>
</feature>
<dbReference type="Gene3D" id="1.20.1250.20">
    <property type="entry name" value="MFS general substrate transporter like domains"/>
    <property type="match status" value="2"/>
</dbReference>
<evidence type="ECO:0000256" key="5">
    <source>
        <dbReference type="ARBA" id="ARBA00022692"/>
    </source>
</evidence>
<dbReference type="InterPro" id="IPR036259">
    <property type="entry name" value="MFS_trans_sf"/>
</dbReference>
<dbReference type="PIRSF" id="PIRSF004925">
    <property type="entry name" value="HcaT"/>
    <property type="match status" value="1"/>
</dbReference>
<evidence type="ECO:0000256" key="4">
    <source>
        <dbReference type="ARBA" id="ARBA00022519"/>
    </source>
</evidence>
<keyword evidence="7 8" id="KW-0472">Membrane</keyword>
<dbReference type="NCBIfam" id="NF008346">
    <property type="entry name" value="PRK11128.1"/>
    <property type="match status" value="1"/>
</dbReference>
<keyword evidence="4" id="KW-0997">Cell inner membrane</keyword>
<dbReference type="GO" id="GO:0005886">
    <property type="term" value="C:plasma membrane"/>
    <property type="evidence" value="ECO:0007669"/>
    <property type="project" value="UniProtKB-SubCell"/>
</dbReference>
<dbReference type="Proteomes" id="UP000001702">
    <property type="component" value="Chromosome"/>
</dbReference>
<feature type="transmembrane region" description="Helical" evidence="8">
    <location>
        <begin position="168"/>
        <end position="187"/>
    </location>
</feature>
<dbReference type="AlphaFoldDB" id="D4GK75"/>
<dbReference type="PANTHER" id="PTHR23522:SF10">
    <property type="entry name" value="3-PHENYLPROPIONIC ACID TRANSPORTER-RELATED"/>
    <property type="match status" value="1"/>
</dbReference>
<accession>D4GK75</accession>
<dbReference type="HOGENOM" id="CLU_013133_6_0_6"/>
<feature type="transmembrane region" description="Helical" evidence="8">
    <location>
        <begin position="249"/>
        <end position="270"/>
    </location>
</feature>
<dbReference type="STRING" id="706191.PANA_2876"/>
<evidence type="ECO:0000313" key="11">
    <source>
        <dbReference type="Proteomes" id="UP000001702"/>
    </source>
</evidence>
<organism evidence="10 11">
    <name type="scientific">Pantoea ananatis (strain LMG 20103)</name>
    <dbReference type="NCBI Taxonomy" id="706191"/>
    <lineage>
        <taxon>Bacteria</taxon>
        <taxon>Pseudomonadati</taxon>
        <taxon>Pseudomonadota</taxon>
        <taxon>Gammaproteobacteria</taxon>
        <taxon>Enterobacterales</taxon>
        <taxon>Erwiniaceae</taxon>
        <taxon>Pantoea</taxon>
    </lineage>
</organism>
<protein>
    <submittedName>
        <fullName evidence="10">HcaT</fullName>
    </submittedName>
</protein>
<dbReference type="GO" id="GO:0015528">
    <property type="term" value="F:lactose:proton symporter activity"/>
    <property type="evidence" value="ECO:0007669"/>
    <property type="project" value="TreeGrafter"/>
</dbReference>
<name>D4GK75_PANAM</name>
<dbReference type="SUPFAM" id="SSF103473">
    <property type="entry name" value="MFS general substrate transporter"/>
    <property type="match status" value="1"/>
</dbReference>
<dbReference type="eggNOG" id="COG2814">
    <property type="taxonomic scope" value="Bacteria"/>
</dbReference>
<feature type="transmembrane region" description="Helical" evidence="8">
    <location>
        <begin position="144"/>
        <end position="162"/>
    </location>
</feature>
<dbReference type="GO" id="GO:0030395">
    <property type="term" value="F:lactose binding"/>
    <property type="evidence" value="ECO:0007669"/>
    <property type="project" value="TreeGrafter"/>
</dbReference>
<evidence type="ECO:0000256" key="8">
    <source>
        <dbReference type="SAM" id="Phobius"/>
    </source>
</evidence>
<evidence type="ECO:0000256" key="2">
    <source>
        <dbReference type="ARBA" id="ARBA00022448"/>
    </source>
</evidence>
<keyword evidence="11" id="KW-1185">Reference proteome</keyword>
<comment type="subcellular location">
    <subcellularLocation>
        <location evidence="1">Cell inner membrane</location>
        <topology evidence="1">Multi-pass membrane protein</topology>
    </subcellularLocation>
</comment>
<sequence length="392" mass="42725">MPGRIIAGGNMAIGSAKWLGLSYFTYFFCYGIYLPFWGVWLKGVGLNAEQIGLLLGGGMVARFVGSLFIASQVKNPGQLITALRLLALLTCFIAAGYWVGQQWMWLLLVMTGFNLFFSPLVPLSDALAATWTQQIGLAYGPVRLWGSLAFVISSALTGMLVSAFSSQAILMLLSVGLVSMLAGMLLTPRTHPQGSERQGRVGGGWQAWRDLIKENAVWRFMVCVTLLQGAHAAYYGFSAIWWQESGYSASVVGYLWSLGVVAEIMVFALSHRLFHRWHARDLLLLSGICALVRWGLLGASTALPLLIVGQLLHCGSFTVCHLAAMRFIASRQGADVIRLQSLYSALAMGGGIAVMTMICGVLFTHLHGHLFWVMALVALPALFLRPRQDSSK</sequence>
<reference evidence="10 11" key="1">
    <citation type="journal article" date="2010" name="J. Bacteriol.">
        <title>Genome sequence of Pantoea ananatis LMG20103, the causative agent of Eucalyptus blight and dieback.</title>
        <authorList>
            <person name="De Maayer P."/>
            <person name="Chan W.Y."/>
            <person name="Venter S.N."/>
            <person name="Toth I.K."/>
            <person name="Birch P.R."/>
            <person name="Joubert F."/>
            <person name="Coutinho T.A."/>
        </authorList>
    </citation>
    <scope>NUCLEOTIDE SEQUENCE [LARGE SCALE GENOMIC DNA]</scope>
    <source>
        <strain evidence="10 11">LMG 20103</strain>
    </source>
</reference>
<keyword evidence="5 8" id="KW-0812">Transmembrane</keyword>
<dbReference type="EMBL" id="CP001875">
    <property type="protein sequence ID" value="ADD78043.1"/>
    <property type="molecule type" value="Genomic_DNA"/>
</dbReference>
<evidence type="ECO:0000256" key="3">
    <source>
        <dbReference type="ARBA" id="ARBA00022475"/>
    </source>
</evidence>
<evidence type="ECO:0000256" key="6">
    <source>
        <dbReference type="ARBA" id="ARBA00022989"/>
    </source>
</evidence>
<keyword evidence="2" id="KW-0813">Transport</keyword>
<dbReference type="NCBIfam" id="NF037955">
    <property type="entry name" value="mfs"/>
    <property type="match status" value="1"/>
</dbReference>
<feature type="transmembrane region" description="Helical" evidence="8">
    <location>
        <begin position="216"/>
        <end position="237"/>
    </location>
</feature>